<name>A0A9P0DHE6_PHACE</name>
<dbReference type="GO" id="GO:0006749">
    <property type="term" value="P:glutathione metabolic process"/>
    <property type="evidence" value="ECO:0007669"/>
    <property type="project" value="TreeGrafter"/>
</dbReference>
<keyword evidence="7" id="KW-1185">Reference proteome</keyword>
<reference evidence="6" key="2">
    <citation type="submission" date="2022-10" db="EMBL/GenBank/DDBJ databases">
        <authorList>
            <consortium name="ENA_rothamsted_submissions"/>
            <consortium name="culmorum"/>
            <person name="King R."/>
        </authorList>
    </citation>
    <scope>NUCLEOTIDE SEQUENCE</scope>
</reference>
<dbReference type="PROSITE" id="PS50404">
    <property type="entry name" value="GST_NTER"/>
    <property type="match status" value="1"/>
</dbReference>
<dbReference type="PROSITE" id="PS50405">
    <property type="entry name" value="GST_CTER"/>
    <property type="match status" value="1"/>
</dbReference>
<evidence type="ECO:0000256" key="3">
    <source>
        <dbReference type="SAM" id="Phobius"/>
    </source>
</evidence>
<dbReference type="Pfam" id="PF02798">
    <property type="entry name" value="GST_N"/>
    <property type="match status" value="1"/>
</dbReference>
<dbReference type="PANTHER" id="PTHR43969">
    <property type="entry name" value="GLUTATHIONE S TRANSFERASE D10, ISOFORM A-RELATED"/>
    <property type="match status" value="1"/>
</dbReference>
<evidence type="ECO:0000259" key="4">
    <source>
        <dbReference type="PROSITE" id="PS50404"/>
    </source>
</evidence>
<dbReference type="InterPro" id="IPR004045">
    <property type="entry name" value="Glutathione_S-Trfase_N"/>
</dbReference>
<reference evidence="6" key="1">
    <citation type="submission" date="2022-01" db="EMBL/GenBank/DDBJ databases">
        <authorList>
            <person name="King R."/>
        </authorList>
    </citation>
    <scope>NUCLEOTIDE SEQUENCE</scope>
</reference>
<dbReference type="InterPro" id="IPR010987">
    <property type="entry name" value="Glutathione-S-Trfase_C-like"/>
</dbReference>
<dbReference type="GO" id="GO:0004364">
    <property type="term" value="F:glutathione transferase activity"/>
    <property type="evidence" value="ECO:0007669"/>
    <property type="project" value="TreeGrafter"/>
</dbReference>
<evidence type="ECO:0000256" key="2">
    <source>
        <dbReference type="RuleBase" id="RU003494"/>
    </source>
</evidence>
<dbReference type="AlphaFoldDB" id="A0A9P0DHE6"/>
<keyword evidence="3" id="KW-1133">Transmembrane helix</keyword>
<dbReference type="SUPFAM" id="SSF52833">
    <property type="entry name" value="Thioredoxin-like"/>
    <property type="match status" value="1"/>
</dbReference>
<proteinExistence type="inferred from homology"/>
<dbReference type="InterPro" id="IPR040079">
    <property type="entry name" value="Glutathione_S-Trfase"/>
</dbReference>
<evidence type="ECO:0008006" key="8">
    <source>
        <dbReference type="Google" id="ProtNLM"/>
    </source>
</evidence>
<gene>
    <name evidence="6" type="ORF">PHAECO_LOCUS6248</name>
</gene>
<feature type="transmembrane region" description="Helical" evidence="3">
    <location>
        <begin position="99"/>
        <end position="118"/>
    </location>
</feature>
<dbReference type="SFLD" id="SFLDG00358">
    <property type="entry name" value="Main_(cytGST)"/>
    <property type="match status" value="1"/>
</dbReference>
<dbReference type="PANTHER" id="PTHR43969:SF3">
    <property type="entry name" value="GLUTATHIONE S TRANSFERASE E11, ISOFORM A-RELATED"/>
    <property type="match status" value="1"/>
</dbReference>
<dbReference type="InterPro" id="IPR004046">
    <property type="entry name" value="GST_C"/>
</dbReference>
<organism evidence="6 7">
    <name type="scientific">Phaedon cochleariae</name>
    <name type="common">Mustard beetle</name>
    <dbReference type="NCBI Taxonomy" id="80249"/>
    <lineage>
        <taxon>Eukaryota</taxon>
        <taxon>Metazoa</taxon>
        <taxon>Ecdysozoa</taxon>
        <taxon>Arthropoda</taxon>
        <taxon>Hexapoda</taxon>
        <taxon>Insecta</taxon>
        <taxon>Pterygota</taxon>
        <taxon>Neoptera</taxon>
        <taxon>Endopterygota</taxon>
        <taxon>Coleoptera</taxon>
        <taxon>Polyphaga</taxon>
        <taxon>Cucujiformia</taxon>
        <taxon>Chrysomeloidea</taxon>
        <taxon>Chrysomelidae</taxon>
        <taxon>Chrysomelinae</taxon>
        <taxon>Chrysomelini</taxon>
        <taxon>Phaedon</taxon>
    </lineage>
</organism>
<comment type="subunit">
    <text evidence="1">Homodimer.</text>
</comment>
<evidence type="ECO:0000256" key="1">
    <source>
        <dbReference type="ARBA" id="ARBA00011738"/>
    </source>
</evidence>
<protein>
    <recommendedName>
        <fullName evidence="8">Glutathione S-transferase</fullName>
    </recommendedName>
</protein>
<evidence type="ECO:0000313" key="7">
    <source>
        <dbReference type="Proteomes" id="UP001153737"/>
    </source>
</evidence>
<dbReference type="FunFam" id="3.40.30.10:FF:000034">
    <property type="entry name" value="glutathione S-transferase 1"/>
    <property type="match status" value="1"/>
</dbReference>
<keyword evidence="3" id="KW-0472">Membrane</keyword>
<dbReference type="CDD" id="cd03177">
    <property type="entry name" value="GST_C_Delta_Epsilon"/>
    <property type="match status" value="1"/>
</dbReference>
<evidence type="ECO:0000313" key="6">
    <source>
        <dbReference type="EMBL" id="CAH1155269.1"/>
    </source>
</evidence>
<accession>A0A9P0DHE6</accession>
<dbReference type="SFLD" id="SFLDS00019">
    <property type="entry name" value="Glutathione_Transferase_(cytos"/>
    <property type="match status" value="1"/>
</dbReference>
<sequence length="216" mass="24010">MGLTLYYADKSPAVRGTLLLIKALGLEVEFKPVDLNAGEQYSPEFLAMNPFHSVPTLKDGDFIIWDSQAINIYLGEKYGNNSPLYPNCPQKRAVINQRLFYNCGILFPAMGAIVVSLLREGAKSIAKDKAANLTEAYKSLETLLERSTYVAGDTLTLADLSIVATLTSAKPLVPIADNRFPKIAEWLTRVQALPYYEEANQVGLRKFEEWIKSMLA</sequence>
<dbReference type="CDD" id="cd03045">
    <property type="entry name" value="GST_N_Delta_Epsilon"/>
    <property type="match status" value="1"/>
</dbReference>
<evidence type="ECO:0000259" key="5">
    <source>
        <dbReference type="PROSITE" id="PS50405"/>
    </source>
</evidence>
<dbReference type="Proteomes" id="UP001153737">
    <property type="component" value="Chromosome 2"/>
</dbReference>
<dbReference type="Pfam" id="PF00043">
    <property type="entry name" value="GST_C"/>
    <property type="match status" value="1"/>
</dbReference>
<dbReference type="FunFam" id="1.20.1050.10:FF:000007">
    <property type="entry name" value="Glutathione S-transferase 1-1"/>
    <property type="match status" value="1"/>
</dbReference>
<dbReference type="EMBL" id="OU896708">
    <property type="protein sequence ID" value="CAH1155269.1"/>
    <property type="molecule type" value="Genomic_DNA"/>
</dbReference>
<dbReference type="Gene3D" id="3.40.30.10">
    <property type="entry name" value="Glutaredoxin"/>
    <property type="match status" value="1"/>
</dbReference>
<dbReference type="SFLD" id="SFLDG01153">
    <property type="entry name" value="Main.4:_Theta-like"/>
    <property type="match status" value="1"/>
</dbReference>
<dbReference type="Gene3D" id="1.20.1050.10">
    <property type="match status" value="1"/>
</dbReference>
<dbReference type="InterPro" id="IPR036282">
    <property type="entry name" value="Glutathione-S-Trfase_C_sf"/>
</dbReference>
<comment type="similarity">
    <text evidence="2">Belongs to the GST superfamily.</text>
</comment>
<dbReference type="OrthoDB" id="2309723at2759"/>
<dbReference type="SUPFAM" id="SSF47616">
    <property type="entry name" value="GST C-terminal domain-like"/>
    <property type="match status" value="1"/>
</dbReference>
<feature type="domain" description="GST N-terminal" evidence="4">
    <location>
        <begin position="1"/>
        <end position="82"/>
    </location>
</feature>
<feature type="domain" description="GST C-terminal" evidence="5">
    <location>
        <begin position="88"/>
        <end position="215"/>
    </location>
</feature>
<dbReference type="InterPro" id="IPR036249">
    <property type="entry name" value="Thioredoxin-like_sf"/>
</dbReference>
<keyword evidence="3" id="KW-0812">Transmembrane</keyword>